<name>A0A553MQM2_9TELE</name>
<gene>
    <name evidence="2" type="ORF">DNTS_027874</name>
</gene>
<feature type="non-terminal residue" evidence="2">
    <location>
        <position position="177"/>
    </location>
</feature>
<feature type="compositionally biased region" description="Polar residues" evidence="1">
    <location>
        <begin position="155"/>
        <end position="169"/>
    </location>
</feature>
<dbReference type="EMBL" id="SRMA01027321">
    <property type="protein sequence ID" value="TRY55486.1"/>
    <property type="molecule type" value="Genomic_DNA"/>
</dbReference>
<dbReference type="OrthoDB" id="8916410at2759"/>
<evidence type="ECO:0000313" key="2">
    <source>
        <dbReference type="EMBL" id="TRY55486.1"/>
    </source>
</evidence>
<proteinExistence type="predicted"/>
<organism evidence="2 3">
    <name type="scientific">Danionella cerebrum</name>
    <dbReference type="NCBI Taxonomy" id="2873325"/>
    <lineage>
        <taxon>Eukaryota</taxon>
        <taxon>Metazoa</taxon>
        <taxon>Chordata</taxon>
        <taxon>Craniata</taxon>
        <taxon>Vertebrata</taxon>
        <taxon>Euteleostomi</taxon>
        <taxon>Actinopterygii</taxon>
        <taxon>Neopterygii</taxon>
        <taxon>Teleostei</taxon>
        <taxon>Ostariophysi</taxon>
        <taxon>Cypriniformes</taxon>
        <taxon>Danionidae</taxon>
        <taxon>Danioninae</taxon>
        <taxon>Danionella</taxon>
    </lineage>
</organism>
<sequence length="177" mass="19794">MACGVQCVLSPRPSNCCPSSPHKEKDRPRSSPARAQSSCTDPGAELKLCSTCTVIKRSEQRERARSSVYSQRVQPDSSTRPSTVPLETGRGRQGTPETPMCTIIWKRKDDTNVFQDTPQHLTEDKRVILTPSLHLYLPSLYQPQHQGEDAALEESMSQVQEKQDNITIESQKDAINE</sequence>
<feature type="region of interest" description="Disordered" evidence="1">
    <location>
        <begin position="60"/>
        <end position="98"/>
    </location>
</feature>
<evidence type="ECO:0000313" key="3">
    <source>
        <dbReference type="Proteomes" id="UP000316079"/>
    </source>
</evidence>
<reference evidence="2 3" key="1">
    <citation type="journal article" date="2019" name="Sci. Data">
        <title>Hybrid genome assembly and annotation of Danionella translucida.</title>
        <authorList>
            <person name="Kadobianskyi M."/>
            <person name="Schulze L."/>
            <person name="Schuelke M."/>
            <person name="Judkewitz B."/>
        </authorList>
    </citation>
    <scope>NUCLEOTIDE SEQUENCE [LARGE SCALE GENOMIC DNA]</scope>
    <source>
        <strain evidence="2 3">Bolton</strain>
    </source>
</reference>
<keyword evidence="3" id="KW-1185">Reference proteome</keyword>
<feature type="region of interest" description="Disordered" evidence="1">
    <location>
        <begin position="10"/>
        <end position="44"/>
    </location>
</feature>
<comment type="caution">
    <text evidence="2">The sequence shown here is derived from an EMBL/GenBank/DDBJ whole genome shotgun (WGS) entry which is preliminary data.</text>
</comment>
<accession>A0A553MQM2</accession>
<dbReference type="AlphaFoldDB" id="A0A553MQM2"/>
<feature type="compositionally biased region" description="Polar residues" evidence="1">
    <location>
        <begin position="67"/>
        <end position="82"/>
    </location>
</feature>
<feature type="region of interest" description="Disordered" evidence="1">
    <location>
        <begin position="147"/>
        <end position="177"/>
    </location>
</feature>
<evidence type="ECO:0000256" key="1">
    <source>
        <dbReference type="SAM" id="MobiDB-lite"/>
    </source>
</evidence>
<dbReference type="Proteomes" id="UP000316079">
    <property type="component" value="Unassembled WGS sequence"/>
</dbReference>
<feature type="compositionally biased region" description="Low complexity" evidence="1">
    <location>
        <begin position="10"/>
        <end position="20"/>
    </location>
</feature>
<protein>
    <submittedName>
        <fullName evidence="2">Uncharacterized protein</fullName>
    </submittedName>
</protein>